<sequence length="142" mass="15356">MKTPLILFSLTTLLSAALALPSMIHSLVGTEWSICNYTQGCSPAGCEYGFTIAWGSSPTNEPDFSTYCQGSDIAYELQPCENPAISSNEISGFQNVTVVVQHFFETSDGAGHYVMGNYTFQDVDGNYPTAFGIKQSEVRTVA</sequence>
<evidence type="ECO:0000256" key="1">
    <source>
        <dbReference type="SAM" id="SignalP"/>
    </source>
</evidence>
<dbReference type="OrthoDB" id="3490397at2759"/>
<dbReference type="RefSeq" id="XP_024732521.1">
    <property type="nucleotide sequence ID" value="XM_024887176.1"/>
</dbReference>
<dbReference type="EMBL" id="KZ613854">
    <property type="protein sequence ID" value="PMD55617.1"/>
    <property type="molecule type" value="Genomic_DNA"/>
</dbReference>
<feature type="signal peptide" evidence="1">
    <location>
        <begin position="1"/>
        <end position="19"/>
    </location>
</feature>
<feature type="chain" id="PRO_5014476292" evidence="1">
    <location>
        <begin position="20"/>
        <end position="142"/>
    </location>
</feature>
<proteinExistence type="predicted"/>
<protein>
    <submittedName>
        <fullName evidence="2">Uncharacterized protein</fullName>
    </submittedName>
</protein>
<dbReference type="GeneID" id="36595252"/>
<organism evidence="2 3">
    <name type="scientific">Hyaloscypha bicolor E</name>
    <dbReference type="NCBI Taxonomy" id="1095630"/>
    <lineage>
        <taxon>Eukaryota</taxon>
        <taxon>Fungi</taxon>
        <taxon>Dikarya</taxon>
        <taxon>Ascomycota</taxon>
        <taxon>Pezizomycotina</taxon>
        <taxon>Leotiomycetes</taxon>
        <taxon>Helotiales</taxon>
        <taxon>Hyaloscyphaceae</taxon>
        <taxon>Hyaloscypha</taxon>
        <taxon>Hyaloscypha bicolor</taxon>
    </lineage>
</organism>
<evidence type="ECO:0000313" key="3">
    <source>
        <dbReference type="Proteomes" id="UP000235371"/>
    </source>
</evidence>
<keyword evidence="3" id="KW-1185">Reference proteome</keyword>
<evidence type="ECO:0000313" key="2">
    <source>
        <dbReference type="EMBL" id="PMD55617.1"/>
    </source>
</evidence>
<accession>A0A2J6SXW9</accession>
<dbReference type="InParanoid" id="A0A2J6SXW9"/>
<reference evidence="2 3" key="1">
    <citation type="submission" date="2016-04" db="EMBL/GenBank/DDBJ databases">
        <title>A degradative enzymes factory behind the ericoid mycorrhizal symbiosis.</title>
        <authorList>
            <consortium name="DOE Joint Genome Institute"/>
            <person name="Martino E."/>
            <person name="Morin E."/>
            <person name="Grelet G."/>
            <person name="Kuo A."/>
            <person name="Kohler A."/>
            <person name="Daghino S."/>
            <person name="Barry K."/>
            <person name="Choi C."/>
            <person name="Cichocki N."/>
            <person name="Clum A."/>
            <person name="Copeland A."/>
            <person name="Hainaut M."/>
            <person name="Haridas S."/>
            <person name="Labutti K."/>
            <person name="Lindquist E."/>
            <person name="Lipzen A."/>
            <person name="Khouja H.-R."/>
            <person name="Murat C."/>
            <person name="Ohm R."/>
            <person name="Olson A."/>
            <person name="Spatafora J."/>
            <person name="Veneault-Fourrey C."/>
            <person name="Henrissat B."/>
            <person name="Grigoriev I."/>
            <person name="Martin F."/>
            <person name="Perotto S."/>
        </authorList>
    </citation>
    <scope>NUCLEOTIDE SEQUENCE [LARGE SCALE GENOMIC DNA]</scope>
    <source>
        <strain evidence="2 3">E</strain>
    </source>
</reference>
<keyword evidence="1" id="KW-0732">Signal</keyword>
<dbReference type="Proteomes" id="UP000235371">
    <property type="component" value="Unassembled WGS sequence"/>
</dbReference>
<name>A0A2J6SXW9_9HELO</name>
<gene>
    <name evidence="2" type="ORF">K444DRAFT_666320</name>
</gene>
<dbReference type="AlphaFoldDB" id="A0A2J6SXW9"/>